<dbReference type="Gene3D" id="3.40.50.150">
    <property type="entry name" value="Vaccinia Virus protein VP39"/>
    <property type="match status" value="1"/>
</dbReference>
<evidence type="ECO:0000256" key="2">
    <source>
        <dbReference type="ARBA" id="ARBA00022679"/>
    </source>
</evidence>
<feature type="binding site" evidence="7">
    <location>
        <position position="219"/>
    </location>
    <ligand>
        <name>S-adenosyl-L-methionine</name>
        <dbReference type="ChEBI" id="CHEBI:59789"/>
    </ligand>
</feature>
<sequence>MPLSNVQPDRYQTLLDAKVKSLVPRFLALGASEPDVFTSPTTGFRMRAEFRVWHDDDDLYYVMFKPGDGKAPVRIDHFPIACDTIQQIMPRLLTAVRNKPLLRRKLFQVEFLATTTGELLVTLVYHRPLDGQWQEAAEHLRNELNVSLIGRSRKQKIILGRDWVEERLTVDDRVYRFRQPEQAFTQPNARVNTAMITWAKTQCHDIDGDLLELYCGIGNFTLPLASEFDRVIATEMSKPATAAANYNREVNGIDNVEFARLSAEDMTAALRGERLFRRLAHLHKPLSDYRLSTLLVDPPRAGLDPATEALATGFDTVLYVSCNPETLLKNLDVLTATHAIKQFAVFDQFPYTHHLECAVLLKRATA</sequence>
<keyword evidence="11" id="KW-1185">Reference proteome</keyword>
<dbReference type="InterPro" id="IPR010280">
    <property type="entry name" value="U5_MeTrfase_fam"/>
</dbReference>
<dbReference type="Proteomes" id="UP000004699">
    <property type="component" value="Unassembled WGS sequence"/>
</dbReference>
<proteinExistence type="inferred from homology"/>
<evidence type="ECO:0000313" key="11">
    <source>
        <dbReference type="Proteomes" id="UP000004699"/>
    </source>
</evidence>
<dbReference type="PANTHER" id="PTHR47790">
    <property type="entry name" value="TRNA/TMRNA (URACIL-C(5))-METHYLTRANSFERASE"/>
    <property type="match status" value="1"/>
</dbReference>
<feature type="binding site" evidence="7 8">
    <location>
        <position position="186"/>
    </location>
    <ligand>
        <name>S-adenosyl-L-methionine</name>
        <dbReference type="ChEBI" id="CHEBI:59789"/>
    </ligand>
</feature>
<dbReference type="GO" id="GO:0000049">
    <property type="term" value="F:tRNA binding"/>
    <property type="evidence" value="ECO:0007669"/>
    <property type="project" value="TreeGrafter"/>
</dbReference>
<dbReference type="AlphaFoldDB" id="B8KQS7"/>
<dbReference type="InterPro" id="IPR030390">
    <property type="entry name" value="MeTrfase_TrmA_AS"/>
</dbReference>
<keyword evidence="4 7" id="KW-0819">tRNA processing</keyword>
<evidence type="ECO:0000256" key="8">
    <source>
        <dbReference type="PROSITE-ProRule" id="PRU01024"/>
    </source>
</evidence>
<feature type="binding site" evidence="7 8">
    <location>
        <position position="235"/>
    </location>
    <ligand>
        <name>S-adenosyl-L-methionine</name>
        <dbReference type="ChEBI" id="CHEBI:59789"/>
    </ligand>
</feature>
<accession>B8KQS7</accession>
<dbReference type="OrthoDB" id="9804590at2"/>
<dbReference type="InterPro" id="IPR011869">
    <property type="entry name" value="TrmA_MeTrfase"/>
</dbReference>
<evidence type="ECO:0000256" key="4">
    <source>
        <dbReference type="ARBA" id="ARBA00022694"/>
    </source>
</evidence>
<evidence type="ECO:0000313" key="10">
    <source>
        <dbReference type="EMBL" id="EED35568.1"/>
    </source>
</evidence>
<feature type="active site" description="Proton acceptor" evidence="7">
    <location>
        <position position="356"/>
    </location>
</feature>
<evidence type="ECO:0000256" key="9">
    <source>
        <dbReference type="PROSITE-ProRule" id="PRU10015"/>
    </source>
</evidence>
<dbReference type="PANTHER" id="PTHR47790:SF2">
    <property type="entry name" value="TRNA_TMRNA (URACIL-C(5))-METHYLTRANSFERASE"/>
    <property type="match status" value="1"/>
</dbReference>
<gene>
    <name evidence="7 10" type="primary">trmA</name>
    <name evidence="10" type="ORF">NOR51B_1514</name>
</gene>
<dbReference type="SUPFAM" id="SSF53335">
    <property type="entry name" value="S-adenosyl-L-methionine-dependent methyltransferases"/>
    <property type="match status" value="1"/>
</dbReference>
<feature type="binding site" evidence="7 8">
    <location>
        <position position="214"/>
    </location>
    <ligand>
        <name>S-adenosyl-L-methionine</name>
        <dbReference type="ChEBI" id="CHEBI:59789"/>
    </ligand>
</feature>
<evidence type="ECO:0000256" key="3">
    <source>
        <dbReference type="ARBA" id="ARBA00022691"/>
    </source>
</evidence>
<comment type="catalytic activity">
    <reaction evidence="6 7">
        <text>uridine(54) in tRNA + S-adenosyl-L-methionine = 5-methyluridine(54) in tRNA + S-adenosyl-L-homocysteine + H(+)</text>
        <dbReference type="Rhea" id="RHEA:42712"/>
        <dbReference type="Rhea" id="RHEA-COMP:10167"/>
        <dbReference type="Rhea" id="RHEA-COMP:10193"/>
        <dbReference type="ChEBI" id="CHEBI:15378"/>
        <dbReference type="ChEBI" id="CHEBI:57856"/>
        <dbReference type="ChEBI" id="CHEBI:59789"/>
        <dbReference type="ChEBI" id="CHEBI:65315"/>
        <dbReference type="ChEBI" id="CHEBI:74447"/>
        <dbReference type="EC" id="2.1.1.35"/>
    </reaction>
</comment>
<comment type="similarity">
    <text evidence="7">Belongs to the class I-like SAM-binding methyltransferase superfamily. RNA M5U methyltransferase family. TrmA subfamily.</text>
</comment>
<feature type="active site" description="Nucleophile" evidence="7 8">
    <location>
        <position position="322"/>
    </location>
</feature>
<dbReference type="EMBL" id="DS999411">
    <property type="protein sequence ID" value="EED35568.1"/>
    <property type="molecule type" value="Genomic_DNA"/>
</dbReference>
<dbReference type="InterPro" id="IPR029063">
    <property type="entry name" value="SAM-dependent_MTases_sf"/>
</dbReference>
<dbReference type="Pfam" id="PF05958">
    <property type="entry name" value="tRNA_U5-meth_tr"/>
    <property type="match status" value="1"/>
</dbReference>
<dbReference type="PROSITE" id="PS51687">
    <property type="entry name" value="SAM_MT_RNA_M5U"/>
    <property type="match status" value="1"/>
</dbReference>
<dbReference type="CDD" id="cd02440">
    <property type="entry name" value="AdoMet_MTases"/>
    <property type="match status" value="1"/>
</dbReference>
<organism evidence="10 11">
    <name type="scientific">Luminiphilus syltensis NOR5-1B</name>
    <dbReference type="NCBI Taxonomy" id="565045"/>
    <lineage>
        <taxon>Bacteria</taxon>
        <taxon>Pseudomonadati</taxon>
        <taxon>Pseudomonadota</taxon>
        <taxon>Gammaproteobacteria</taxon>
        <taxon>Cellvibrionales</taxon>
        <taxon>Halieaceae</taxon>
        <taxon>Luminiphilus</taxon>
    </lineage>
</organism>
<dbReference type="HAMAP" id="MF_01011">
    <property type="entry name" value="RNA_methyltr_TrmA"/>
    <property type="match status" value="1"/>
</dbReference>
<dbReference type="GO" id="GO:0005829">
    <property type="term" value="C:cytosol"/>
    <property type="evidence" value="ECO:0007669"/>
    <property type="project" value="TreeGrafter"/>
</dbReference>
<dbReference type="PROSITE" id="PS01231">
    <property type="entry name" value="TRMA_2"/>
    <property type="match status" value="1"/>
</dbReference>
<dbReference type="FunFam" id="3.40.50.150:FF:000012">
    <property type="entry name" value="tRNA/tmRNA (uracil-C(5))-methyltransferase"/>
    <property type="match status" value="1"/>
</dbReference>
<comment type="function">
    <text evidence="7">Dual-specificity methyltransferase that catalyzes the formation of 5-methyluridine at position 54 (m5U54) in all tRNAs, and that of position 341 (m5U341) in tmRNA (transfer-mRNA).</text>
</comment>
<dbReference type="GO" id="GO:0019843">
    <property type="term" value="F:rRNA binding"/>
    <property type="evidence" value="ECO:0007669"/>
    <property type="project" value="TreeGrafter"/>
</dbReference>
<evidence type="ECO:0000256" key="5">
    <source>
        <dbReference type="ARBA" id="ARBA00051255"/>
    </source>
</evidence>
<dbReference type="PROSITE" id="PS01230">
    <property type="entry name" value="TRMA_1"/>
    <property type="match status" value="1"/>
</dbReference>
<dbReference type="NCBIfam" id="TIGR02143">
    <property type="entry name" value="trmA_only"/>
    <property type="match status" value="1"/>
</dbReference>
<dbReference type="eggNOG" id="COG2265">
    <property type="taxonomic scope" value="Bacteria"/>
</dbReference>
<comment type="catalytic activity">
    <reaction evidence="5 7">
        <text>uridine(341) in tmRNA + S-adenosyl-L-methionine = 5-methyluridine(341) in tmRNA + S-adenosyl-L-homocysteine + H(+)</text>
        <dbReference type="Rhea" id="RHEA:43612"/>
        <dbReference type="Rhea" id="RHEA-COMP:10630"/>
        <dbReference type="Rhea" id="RHEA-COMP:10631"/>
        <dbReference type="ChEBI" id="CHEBI:15378"/>
        <dbReference type="ChEBI" id="CHEBI:57856"/>
        <dbReference type="ChEBI" id="CHEBI:59789"/>
        <dbReference type="ChEBI" id="CHEBI:65315"/>
        <dbReference type="ChEBI" id="CHEBI:74447"/>
    </reaction>
</comment>
<evidence type="ECO:0000256" key="6">
    <source>
        <dbReference type="ARBA" id="ARBA00052788"/>
    </source>
</evidence>
<dbReference type="GO" id="GO:0030697">
    <property type="term" value="F:tRNA (uracil(54)-C5)-methyltransferase activity, S-adenosyl methionine-dependent"/>
    <property type="evidence" value="ECO:0007669"/>
    <property type="project" value="UniProtKB-UniRule"/>
</dbReference>
<feature type="active site" evidence="9">
    <location>
        <position position="322"/>
    </location>
</feature>
<name>B8KQS7_9GAMM</name>
<dbReference type="InterPro" id="IPR030391">
    <property type="entry name" value="MeTrfase_TrmA_CS"/>
</dbReference>
<dbReference type="FunFam" id="2.40.50.1070:FF:000001">
    <property type="entry name" value="tRNA/tmRNA (uracil-C(5))-methyltransferase"/>
    <property type="match status" value="1"/>
</dbReference>
<evidence type="ECO:0000256" key="7">
    <source>
        <dbReference type="HAMAP-Rule" id="MF_01011"/>
    </source>
</evidence>
<dbReference type="STRING" id="565045.NOR51B_1514"/>
<evidence type="ECO:0000256" key="1">
    <source>
        <dbReference type="ARBA" id="ARBA00022603"/>
    </source>
</evidence>
<dbReference type="GO" id="GO:0030488">
    <property type="term" value="P:tRNA methylation"/>
    <property type="evidence" value="ECO:0007669"/>
    <property type="project" value="UniProtKB-UniRule"/>
</dbReference>
<dbReference type="HOGENOM" id="CLU_043022_0_0_6"/>
<reference evidence="11" key="1">
    <citation type="journal article" date="2013" name="BMC Microbiol.">
        <title>Taxonomy and evolution of bacteriochlorophyll a-containing members of the OM60/NOR5 clade of marine gammaproteobacteria: description of Luminiphilus syltensis gen. nov., sp. nov., reclassification of Haliea rubra as Pseudohaliea rubra gen. nov., comb. nov., and emendation of Chromatocurvus halotolerans.</title>
        <authorList>
            <person name="Spring S."/>
            <person name="Riedel T."/>
            <person name="Sproer C."/>
            <person name="Yan S."/>
            <person name="Harder J."/>
            <person name="Fuchs B.M."/>
        </authorList>
    </citation>
    <scope>NUCLEOTIDE SEQUENCE [LARGE SCALE GENOMIC DNA]</scope>
    <source>
        <strain evidence="11">NOR51-B</strain>
    </source>
</reference>
<keyword evidence="2 7" id="KW-0808">Transferase</keyword>
<dbReference type="RefSeq" id="WP_009020314.1">
    <property type="nucleotide sequence ID" value="NZ_DS999411.1"/>
</dbReference>
<keyword evidence="3 7" id="KW-0949">S-adenosyl-L-methionine</keyword>
<protein>
    <recommendedName>
        <fullName evidence="7">tRNA/tmRNA (uracil-C(5))-methyltransferase</fullName>
        <ecNumber evidence="7">2.1.1.35</ecNumber>
    </recommendedName>
    <alternativeName>
        <fullName evidence="7">tRNA (uracil(54)-C(5))-methyltransferase</fullName>
    </alternativeName>
    <alternativeName>
        <fullName evidence="7">tRNA(m5U54)-methyltransferase</fullName>
        <shortName evidence="7">RUMT</shortName>
    </alternativeName>
    <alternativeName>
        <fullName evidence="7">tmRNA (uracil(341)-C(5))-methyltransferase</fullName>
    </alternativeName>
</protein>
<keyword evidence="1 7" id="KW-0489">Methyltransferase</keyword>
<dbReference type="Gene3D" id="2.40.50.1070">
    <property type="match status" value="1"/>
</dbReference>
<feature type="binding site" evidence="7 8">
    <location>
        <position position="297"/>
    </location>
    <ligand>
        <name>S-adenosyl-L-methionine</name>
        <dbReference type="ChEBI" id="CHEBI:59789"/>
    </ligand>
</feature>
<dbReference type="EC" id="2.1.1.35" evidence="7"/>